<dbReference type="InterPro" id="IPR003494">
    <property type="entry name" value="SHS2_FtsA"/>
</dbReference>
<dbReference type="EMBL" id="JACANB010000002">
    <property type="protein sequence ID" value="MDM1695899.1"/>
    <property type="molecule type" value="Genomic_DNA"/>
</dbReference>
<evidence type="ECO:0000259" key="1">
    <source>
        <dbReference type="SMART" id="SM00842"/>
    </source>
</evidence>
<feature type="domain" description="SHS2" evidence="1">
    <location>
        <begin position="12"/>
        <end position="181"/>
    </location>
</feature>
<dbReference type="RefSeq" id="WP_286593341.1">
    <property type="nucleotide sequence ID" value="NZ_JACANB010000002.1"/>
</dbReference>
<dbReference type="InterPro" id="IPR005883">
    <property type="entry name" value="PilM"/>
</dbReference>
<accession>A0AAW7DP11</accession>
<dbReference type="Gene3D" id="3.30.420.40">
    <property type="match status" value="2"/>
</dbReference>
<dbReference type="Pfam" id="PF11104">
    <property type="entry name" value="PilM_2"/>
    <property type="match status" value="1"/>
</dbReference>
<dbReference type="AlphaFoldDB" id="A0AAW7DP11"/>
<dbReference type="Proteomes" id="UP001173465">
    <property type="component" value="Unassembled WGS sequence"/>
</dbReference>
<proteinExistence type="predicted"/>
<gene>
    <name evidence="2" type="ORF">HX099_04360</name>
</gene>
<dbReference type="InterPro" id="IPR043129">
    <property type="entry name" value="ATPase_NBD"/>
</dbReference>
<name>A0AAW7DP11_9GAMM</name>
<dbReference type="PIRSF" id="PIRSF019169">
    <property type="entry name" value="PilM"/>
    <property type="match status" value="1"/>
</dbReference>
<reference evidence="2" key="1">
    <citation type="submission" date="2020-06" db="EMBL/GenBank/DDBJ databases">
        <authorList>
            <person name="Dong N."/>
        </authorList>
    </citation>
    <scope>NUCLEOTIDE SEQUENCE</scope>
    <source>
        <strain evidence="2">DF46-2-2</strain>
    </source>
</reference>
<dbReference type="PANTHER" id="PTHR32432">
    <property type="entry name" value="CELL DIVISION PROTEIN FTSA-RELATED"/>
    <property type="match status" value="1"/>
</dbReference>
<evidence type="ECO:0000313" key="2">
    <source>
        <dbReference type="EMBL" id="MDM1695899.1"/>
    </source>
</evidence>
<dbReference type="SUPFAM" id="SSF53067">
    <property type="entry name" value="Actin-like ATPase domain"/>
    <property type="match status" value="2"/>
</dbReference>
<dbReference type="SMART" id="SM00842">
    <property type="entry name" value="FtsA"/>
    <property type="match status" value="1"/>
</dbReference>
<comment type="caution">
    <text evidence="2">The sequence shown here is derived from an EMBL/GenBank/DDBJ whole genome shotgun (WGS) entry which is preliminary data.</text>
</comment>
<protein>
    <submittedName>
        <fullName evidence="2">Pilus assembly protein PilM</fullName>
    </submittedName>
</protein>
<dbReference type="InterPro" id="IPR050696">
    <property type="entry name" value="FtsA/MreB"/>
</dbReference>
<reference evidence="2" key="2">
    <citation type="journal article" date="2022" name="Sci. Total Environ.">
        <title>Prevalence, transmission, and molecular epidemiology of tet(X)-positive bacteria among humans, animals, and environmental niches in China: An epidemiological, and genomic-based study.</title>
        <authorList>
            <person name="Dong N."/>
            <person name="Zeng Y."/>
            <person name="Cai C."/>
            <person name="Sun C."/>
            <person name="Lu J."/>
            <person name="Liu C."/>
            <person name="Zhou H."/>
            <person name="Sun Q."/>
            <person name="Shu L."/>
            <person name="Wang H."/>
            <person name="Wang Y."/>
            <person name="Wang S."/>
            <person name="Wu C."/>
            <person name="Chan E.W."/>
            <person name="Chen G."/>
            <person name="Shen Z."/>
            <person name="Chen S."/>
            <person name="Zhang R."/>
        </authorList>
    </citation>
    <scope>NUCLEOTIDE SEQUENCE</scope>
    <source>
        <strain evidence="2">DF46-2-2</strain>
    </source>
</reference>
<dbReference type="GO" id="GO:0051301">
    <property type="term" value="P:cell division"/>
    <property type="evidence" value="ECO:0007669"/>
    <property type="project" value="InterPro"/>
</dbReference>
<dbReference type="NCBIfam" id="TIGR01175">
    <property type="entry name" value="pilM"/>
    <property type="match status" value="1"/>
</dbReference>
<dbReference type="PANTHER" id="PTHR32432:SF3">
    <property type="entry name" value="ETHANOLAMINE UTILIZATION PROTEIN EUTJ"/>
    <property type="match status" value="1"/>
</dbReference>
<organism evidence="2 3">
    <name type="scientific">Thiopseudomonas alkaliphila</name>
    <dbReference type="NCBI Taxonomy" id="1697053"/>
    <lineage>
        <taxon>Bacteria</taxon>
        <taxon>Pseudomonadati</taxon>
        <taxon>Pseudomonadota</taxon>
        <taxon>Gammaproteobacteria</taxon>
        <taxon>Pseudomonadales</taxon>
        <taxon>Pseudomonadaceae</taxon>
        <taxon>Thiopseudomonas</taxon>
    </lineage>
</organism>
<dbReference type="CDD" id="cd24049">
    <property type="entry name" value="ASKHA_NBD_PilM"/>
    <property type="match status" value="1"/>
</dbReference>
<sequence>MLKLFKKKANTLLGVDVSSTAVKLVELSRSVGNYRIEAYAIEPLPSGAVSDKNIVNAEKIGEAIQKAVARAGIATKQAAAAVAGSAVITKVIELEKGLSDEQMESTIYLEADQYIPFPIDDVAIDFQVIGDSAKSAGRSEVLLAACRKDSVEELRDSLMFGGLEPKAIDVEAYATERAYSLIAPQLGNGSEKLVVALVDIGATMMTLTVMQHGKIIYSREQVFGGKQLTDQIQGRYGVTYSEALNAVAQGGLPEDYLTEILAPYREVVVQQISRSLQFFFASGQHAEVDYIVLTGGTAALEGLPQQVQQKIGTPTLLGNPFINMLVSNKINASALAADAPALMTACGLAMWGNKHG</sequence>
<dbReference type="Gene3D" id="3.30.1490.300">
    <property type="match status" value="1"/>
</dbReference>
<evidence type="ECO:0000313" key="3">
    <source>
        <dbReference type="Proteomes" id="UP001173465"/>
    </source>
</evidence>